<dbReference type="InterPro" id="IPR001807">
    <property type="entry name" value="ClC"/>
</dbReference>
<sequence>MHRKRIRRSRKQLTSAQVWRTRGVFLVGAILVGVSASLLALGADWASERFLHLVEGRPWLPFVVTPLGLAFIVWLTRSFFPGAEGSGIPQAIAALHLKRHRHLRHRLLSVRIALGKGIMIVLGLLSGASIGREGPTIHIAASISFALTRFARFPHYDISRGLILAGGAAGLAAAFNTPLAGVMFAIEEMAKTFEEKTNGTVFTAVIIAGITALAINGNYAYFGSVDTVIHLPQVFAVVVVTGLVGGLAGGSFSALLVYGGRRIRPWRNTHPYLVAAVIGLLLALVGLLSGGQTWGTGYHEAKAALLGAEEMDGSFPLFKYLATVLSYWSGIPGGIFAPSLSIGAGLGSEMAGWFPDTDVSTVALLGMAAYFTGVVQTPLTAVIIVMEMTDNQNILLPLMAVALIADGVSKLISPQPIYRALAEDFIRDLSVAPGNRGKRSSQE</sequence>
<evidence type="ECO:0000256" key="6">
    <source>
        <dbReference type="ARBA" id="ARBA00023136"/>
    </source>
</evidence>
<feature type="transmembrane region" description="Helical" evidence="10">
    <location>
        <begin position="108"/>
        <end position="130"/>
    </location>
</feature>
<feature type="transmembrane region" description="Helical" evidence="10">
    <location>
        <begin position="58"/>
        <end position="76"/>
    </location>
</feature>
<gene>
    <name evidence="11" type="ORF">ENJ98_04325</name>
</gene>
<evidence type="ECO:0000256" key="9">
    <source>
        <dbReference type="ARBA" id="ARBA00023303"/>
    </source>
</evidence>
<evidence type="ECO:0000256" key="8">
    <source>
        <dbReference type="ARBA" id="ARBA00023214"/>
    </source>
</evidence>
<feature type="transmembrane region" description="Helical" evidence="10">
    <location>
        <begin position="359"/>
        <end position="386"/>
    </location>
</feature>
<evidence type="ECO:0000256" key="2">
    <source>
        <dbReference type="ARBA" id="ARBA00022448"/>
    </source>
</evidence>
<dbReference type="Gene3D" id="1.10.3080.10">
    <property type="entry name" value="Clc chloride channel"/>
    <property type="match status" value="1"/>
</dbReference>
<evidence type="ECO:0000313" key="11">
    <source>
        <dbReference type="EMBL" id="HHH13440.1"/>
    </source>
</evidence>
<dbReference type="GO" id="GO:0005254">
    <property type="term" value="F:chloride channel activity"/>
    <property type="evidence" value="ECO:0007669"/>
    <property type="project" value="UniProtKB-KW"/>
</dbReference>
<feature type="transmembrane region" description="Helical" evidence="10">
    <location>
        <begin position="325"/>
        <end position="347"/>
    </location>
</feature>
<organism evidence="11">
    <name type="scientific">Thiolapillus brandeum</name>
    <dbReference type="NCBI Taxonomy" id="1076588"/>
    <lineage>
        <taxon>Bacteria</taxon>
        <taxon>Pseudomonadati</taxon>
        <taxon>Pseudomonadota</taxon>
        <taxon>Gammaproteobacteria</taxon>
        <taxon>Chromatiales</taxon>
        <taxon>Sedimenticolaceae</taxon>
        <taxon>Thiolapillus</taxon>
    </lineage>
</organism>
<keyword evidence="3 10" id="KW-0812">Transmembrane</keyword>
<evidence type="ECO:0000256" key="3">
    <source>
        <dbReference type="ARBA" id="ARBA00022692"/>
    </source>
</evidence>
<evidence type="ECO:0000256" key="7">
    <source>
        <dbReference type="ARBA" id="ARBA00023173"/>
    </source>
</evidence>
<proteinExistence type="predicted"/>
<name>A0A7C5MZZ2_9GAMM</name>
<dbReference type="PRINTS" id="PR00762">
    <property type="entry name" value="CLCHANNEL"/>
</dbReference>
<dbReference type="GO" id="GO:0034707">
    <property type="term" value="C:chloride channel complex"/>
    <property type="evidence" value="ECO:0007669"/>
    <property type="project" value="UniProtKB-KW"/>
</dbReference>
<dbReference type="SUPFAM" id="SSF81340">
    <property type="entry name" value="Clc chloride channel"/>
    <property type="match status" value="1"/>
</dbReference>
<dbReference type="PANTHER" id="PTHR43427:SF6">
    <property type="entry name" value="CHLORIDE CHANNEL PROTEIN CLC-E"/>
    <property type="match status" value="1"/>
</dbReference>
<evidence type="ECO:0000256" key="4">
    <source>
        <dbReference type="ARBA" id="ARBA00022989"/>
    </source>
</evidence>
<comment type="caution">
    <text evidence="11">The sequence shown here is derived from an EMBL/GenBank/DDBJ whole genome shotgun (WGS) entry which is preliminary data.</text>
</comment>
<comment type="subcellular location">
    <subcellularLocation>
        <location evidence="1">Membrane</location>
        <topology evidence="1">Multi-pass membrane protein</topology>
    </subcellularLocation>
</comment>
<dbReference type="EMBL" id="DROM01000266">
    <property type="protein sequence ID" value="HHH13440.1"/>
    <property type="molecule type" value="Genomic_DNA"/>
</dbReference>
<feature type="transmembrane region" description="Helical" evidence="10">
    <location>
        <begin position="234"/>
        <end position="258"/>
    </location>
</feature>
<dbReference type="CDD" id="cd01034">
    <property type="entry name" value="EriC_like"/>
    <property type="match status" value="1"/>
</dbReference>
<keyword evidence="4 10" id="KW-1133">Transmembrane helix</keyword>
<feature type="transmembrane region" description="Helical" evidence="10">
    <location>
        <begin position="162"/>
        <end position="186"/>
    </location>
</feature>
<evidence type="ECO:0000256" key="1">
    <source>
        <dbReference type="ARBA" id="ARBA00004141"/>
    </source>
</evidence>
<dbReference type="AlphaFoldDB" id="A0A7C5MZZ2"/>
<keyword evidence="8" id="KW-0868">Chloride</keyword>
<dbReference type="InterPro" id="IPR050368">
    <property type="entry name" value="ClC-type_chloride_channel"/>
</dbReference>
<dbReference type="Proteomes" id="UP000886100">
    <property type="component" value="Unassembled WGS sequence"/>
</dbReference>
<dbReference type="InterPro" id="IPR014743">
    <property type="entry name" value="Cl-channel_core"/>
</dbReference>
<protein>
    <submittedName>
        <fullName evidence="11">Chloride channel protein</fullName>
    </submittedName>
</protein>
<evidence type="ECO:0000256" key="5">
    <source>
        <dbReference type="ARBA" id="ARBA00023065"/>
    </source>
</evidence>
<dbReference type="Pfam" id="PF00654">
    <property type="entry name" value="Voltage_CLC"/>
    <property type="match status" value="1"/>
</dbReference>
<evidence type="ECO:0000256" key="10">
    <source>
        <dbReference type="SAM" id="Phobius"/>
    </source>
</evidence>
<keyword evidence="6 10" id="KW-0472">Membrane</keyword>
<keyword evidence="5" id="KW-0406">Ion transport</keyword>
<keyword evidence="2" id="KW-0813">Transport</keyword>
<feature type="transmembrane region" description="Helical" evidence="10">
    <location>
        <begin position="270"/>
        <end position="288"/>
    </location>
</feature>
<keyword evidence="7" id="KW-0869">Chloride channel</keyword>
<reference evidence="11" key="1">
    <citation type="journal article" date="2020" name="mSystems">
        <title>Genome- and Community-Level Interaction Insights into Carbon Utilization and Element Cycling Functions of Hydrothermarchaeota in Hydrothermal Sediment.</title>
        <authorList>
            <person name="Zhou Z."/>
            <person name="Liu Y."/>
            <person name="Xu W."/>
            <person name="Pan J."/>
            <person name="Luo Z.H."/>
            <person name="Li M."/>
        </authorList>
    </citation>
    <scope>NUCLEOTIDE SEQUENCE [LARGE SCALE GENOMIC DNA]</scope>
    <source>
        <strain evidence="11">HyVt-535</strain>
    </source>
</reference>
<dbReference type="PANTHER" id="PTHR43427">
    <property type="entry name" value="CHLORIDE CHANNEL PROTEIN CLC-E"/>
    <property type="match status" value="1"/>
</dbReference>
<keyword evidence="9" id="KW-0407">Ion channel</keyword>
<accession>A0A7C5MZZ2</accession>
<feature type="transmembrane region" description="Helical" evidence="10">
    <location>
        <begin position="198"/>
        <end position="222"/>
    </location>
</feature>